<feature type="transmembrane region" description="Helical" evidence="5">
    <location>
        <begin position="216"/>
        <end position="237"/>
    </location>
</feature>
<feature type="transmembrane region" description="Helical" evidence="5">
    <location>
        <begin position="130"/>
        <end position="155"/>
    </location>
</feature>
<comment type="subcellular location">
    <subcellularLocation>
        <location evidence="1">Membrane</location>
        <topology evidence="1">Multi-pass membrane protein</topology>
    </subcellularLocation>
</comment>
<dbReference type="eggNOG" id="COG0842">
    <property type="taxonomic scope" value="Bacteria"/>
</dbReference>
<reference evidence="9 11" key="3">
    <citation type="submission" date="2014-01" db="EMBL/GenBank/DDBJ databases">
        <title>Draft genome sequencing of Bacillus alcalophilus CGMCC 1.3604.</title>
        <authorList>
            <person name="Yang J."/>
            <person name="Diao L."/>
            <person name="Yang S."/>
        </authorList>
    </citation>
    <scope>NUCLEOTIDE SEQUENCE [LARGE SCALE GENOMIC DNA]</scope>
    <source>
        <strain evidence="9 11">CGMCC 1.3604</strain>
    </source>
</reference>
<dbReference type="EMBL" id="ALPT02000072">
    <property type="protein sequence ID" value="KGA96237.1"/>
    <property type="molecule type" value="Genomic_DNA"/>
</dbReference>
<evidence type="ECO:0000256" key="2">
    <source>
        <dbReference type="ARBA" id="ARBA00022692"/>
    </source>
</evidence>
<gene>
    <name evidence="9" type="ORF">AJ85_09340</name>
    <name evidence="7" type="ORF">BalcAV0116</name>
    <name evidence="8" type="ORF">BALCAV_0217490</name>
</gene>
<feature type="transmembrane region" description="Helical" evidence="5">
    <location>
        <begin position="167"/>
        <end position="188"/>
    </location>
</feature>
<proteinExistence type="predicted"/>
<evidence type="ECO:0000256" key="1">
    <source>
        <dbReference type="ARBA" id="ARBA00004141"/>
    </source>
</evidence>
<keyword evidence="10" id="KW-1185">Reference proteome</keyword>
<organism evidence="8 10">
    <name type="scientific">Alkalihalobacillus alcalophilus ATCC 27647 = CGMCC 1.3604</name>
    <dbReference type="NCBI Taxonomy" id="1218173"/>
    <lineage>
        <taxon>Bacteria</taxon>
        <taxon>Bacillati</taxon>
        <taxon>Bacillota</taxon>
        <taxon>Bacilli</taxon>
        <taxon>Bacillales</taxon>
        <taxon>Bacillaceae</taxon>
        <taxon>Alkalihalobacillus</taxon>
    </lineage>
</organism>
<dbReference type="EMBL" id="JALP01000125">
    <property type="protein sequence ID" value="THG90673.1"/>
    <property type="molecule type" value="Genomic_DNA"/>
</dbReference>
<dbReference type="EMBL" id="JX399196">
    <property type="protein sequence ID" value="AFV25619.1"/>
    <property type="molecule type" value="Genomic_DNA"/>
</dbReference>
<dbReference type="GO" id="GO:0016020">
    <property type="term" value="C:membrane"/>
    <property type="evidence" value="ECO:0007669"/>
    <property type="project" value="UniProtKB-SubCell"/>
</dbReference>
<dbReference type="InterPro" id="IPR013525">
    <property type="entry name" value="ABC2_TM"/>
</dbReference>
<protein>
    <submittedName>
        <fullName evidence="8">Multidrug ABC transporter permease</fullName>
    </submittedName>
    <submittedName>
        <fullName evidence="7">Multidrug transporter</fullName>
    </submittedName>
</protein>
<evidence type="ECO:0000313" key="7">
    <source>
        <dbReference type="EMBL" id="AFV25619.1"/>
    </source>
</evidence>
<sequence length="243" mass="27492">MRVLSTVPYTALRLLRDYISLLLLLVVPLVLITVFAFIFKGTTTETGVPIINESAILMTLAFQFFGGVVVMAYIHPDFFSERKERIQVLPFNRTMYAFSISMCGTLYSIILGLILVIYSELVLGVNWGSWLWAVFVISLMAILSSIICLIFVFSVKNYKIAERLSEVYGVGFIVLAGLFFPMPDHAFFTFVNTYINPLVLSAEAIWYQQMGNGSEAWFNVLILIGAIVVTFMIMFLIGRRKIK</sequence>
<dbReference type="Proteomes" id="UP000002754">
    <property type="component" value="Unassembled WGS sequence"/>
</dbReference>
<evidence type="ECO:0000313" key="11">
    <source>
        <dbReference type="Proteomes" id="UP000297014"/>
    </source>
</evidence>
<evidence type="ECO:0000259" key="6">
    <source>
        <dbReference type="Pfam" id="PF01061"/>
    </source>
</evidence>
<dbReference type="STRING" id="1218173.BALCAV_0217490"/>
<keyword evidence="2 5" id="KW-0812">Transmembrane</keyword>
<name>J8TVU1_ALKAL</name>
<keyword evidence="3 5" id="KW-1133">Transmembrane helix</keyword>
<feature type="domain" description="ABC-2 type transporter transmembrane" evidence="6">
    <location>
        <begin position="11"/>
        <end position="206"/>
    </location>
</feature>
<dbReference type="OrthoDB" id="1864035at2"/>
<dbReference type="Pfam" id="PF01061">
    <property type="entry name" value="ABC2_membrane"/>
    <property type="match status" value="1"/>
</dbReference>
<keyword evidence="4 5" id="KW-0472">Membrane</keyword>
<feature type="transmembrane region" description="Helical" evidence="5">
    <location>
        <begin position="21"/>
        <end position="39"/>
    </location>
</feature>
<dbReference type="Proteomes" id="UP000297014">
    <property type="component" value="Unassembled WGS sequence"/>
</dbReference>
<evidence type="ECO:0000256" key="4">
    <source>
        <dbReference type="ARBA" id="ARBA00023136"/>
    </source>
</evidence>
<evidence type="ECO:0000256" key="5">
    <source>
        <dbReference type="SAM" id="Phobius"/>
    </source>
</evidence>
<dbReference type="RefSeq" id="WP_003320523.1">
    <property type="nucleotide sequence ID" value="NZ_ALPT02000072.1"/>
</dbReference>
<evidence type="ECO:0000313" key="8">
    <source>
        <dbReference type="EMBL" id="KGA96237.1"/>
    </source>
</evidence>
<reference evidence="7" key="1">
    <citation type="submission" date="2012-07" db="EMBL/GenBank/DDBJ databases">
        <title>A Draft Genome for Bacillus alcalophilus strain ATCC 27647.</title>
        <authorList>
            <person name="Attie O."/>
            <person name="Jayaprakash A."/>
            <person name="Sachidanandam R."/>
            <person name="Shah H."/>
            <person name="Paulsen I."/>
            <person name="Morino M."/>
            <person name="Ito M."/>
            <person name="Krulwich T."/>
        </authorList>
    </citation>
    <scope>NUCLEOTIDE SEQUENCE</scope>
    <source>
        <strain evidence="7">ATCC 27647</strain>
    </source>
</reference>
<reference evidence="8 10" key="2">
    <citation type="journal article" date="2014" name="Genome Announc.">
        <title>Draft Genome Sequence of Bacillus alcalophilus AV1934, a Classic Alkaliphile Isolated from Human Feces in 1934.</title>
        <authorList>
            <person name="Attie O."/>
            <person name="Jayaprakash A."/>
            <person name="Shah H."/>
            <person name="Paulsen I.T."/>
            <person name="Morino M."/>
            <person name="Takahashi Y."/>
            <person name="Narumi I."/>
            <person name="Sachidanandam R."/>
            <person name="Satoh K."/>
            <person name="Ito M."/>
            <person name="Krulwich T.A."/>
        </authorList>
    </citation>
    <scope>NUCLEOTIDE SEQUENCE [LARGE SCALE GENOMIC DNA]</scope>
    <source>
        <strain evidence="8 10">AV1934</strain>
    </source>
</reference>
<accession>J8TVU1</accession>
<evidence type="ECO:0000313" key="9">
    <source>
        <dbReference type="EMBL" id="THG90673.1"/>
    </source>
</evidence>
<dbReference type="AlphaFoldDB" id="J8TVU1"/>
<feature type="transmembrane region" description="Helical" evidence="5">
    <location>
        <begin position="54"/>
        <end position="74"/>
    </location>
</feature>
<dbReference type="GO" id="GO:0140359">
    <property type="term" value="F:ABC-type transporter activity"/>
    <property type="evidence" value="ECO:0007669"/>
    <property type="project" value="InterPro"/>
</dbReference>
<feature type="transmembrane region" description="Helical" evidence="5">
    <location>
        <begin position="95"/>
        <end position="118"/>
    </location>
</feature>
<evidence type="ECO:0000256" key="3">
    <source>
        <dbReference type="ARBA" id="ARBA00022989"/>
    </source>
</evidence>
<evidence type="ECO:0000313" key="10">
    <source>
        <dbReference type="Proteomes" id="UP000002754"/>
    </source>
</evidence>